<dbReference type="CDD" id="cd00293">
    <property type="entry name" value="USP-like"/>
    <property type="match status" value="1"/>
</dbReference>
<evidence type="ECO:0000313" key="4">
    <source>
        <dbReference type="Proteomes" id="UP001243623"/>
    </source>
</evidence>
<name>A0A9Y2ETB8_9FIRM</name>
<protein>
    <submittedName>
        <fullName evidence="3">Universal stress protein</fullName>
    </submittedName>
</protein>
<dbReference type="InterPro" id="IPR006015">
    <property type="entry name" value="Universal_stress_UspA"/>
</dbReference>
<sequence length="95" mass="10419">MSVDSYLLNEILKSHHHMGENILKNAKEKVPSGIDAKTYLEEGTPSTTIVNFAKKNNVDLIIMGTRGLGSIQSALLGSVSQDVIHYNRYLTSIST</sequence>
<dbReference type="InterPro" id="IPR006016">
    <property type="entry name" value="UspA"/>
</dbReference>
<feature type="domain" description="UspA" evidence="2">
    <location>
        <begin position="25"/>
        <end position="85"/>
    </location>
</feature>
<dbReference type="SUPFAM" id="SSF52402">
    <property type="entry name" value="Adenine nucleotide alpha hydrolases-like"/>
    <property type="match status" value="1"/>
</dbReference>
<reference evidence="3" key="1">
    <citation type="submission" date="2023-03" db="EMBL/GenBank/DDBJ databases">
        <title>Selenobaculum gbiensis gen. nov. sp. nov., a new bacterium isolated from the gut microbiota of IBD patient.</title>
        <authorList>
            <person name="Yeo S."/>
            <person name="Park H."/>
            <person name="Huh C.S."/>
        </authorList>
    </citation>
    <scope>NUCLEOTIDE SEQUENCE</scope>
    <source>
        <strain evidence="3">ICN-92133</strain>
    </source>
</reference>
<dbReference type="PANTHER" id="PTHR31964:SF113">
    <property type="entry name" value="USPA DOMAIN-CONTAINING PROTEIN"/>
    <property type="match status" value="1"/>
</dbReference>
<evidence type="ECO:0000259" key="2">
    <source>
        <dbReference type="Pfam" id="PF00582"/>
    </source>
</evidence>
<proteinExistence type="inferred from homology"/>
<comment type="similarity">
    <text evidence="1">Belongs to the universal stress protein A family.</text>
</comment>
<dbReference type="AlphaFoldDB" id="A0A9Y2ETB8"/>
<dbReference type="Gene3D" id="3.40.50.620">
    <property type="entry name" value="HUPs"/>
    <property type="match status" value="1"/>
</dbReference>
<evidence type="ECO:0000313" key="3">
    <source>
        <dbReference type="EMBL" id="WIW71928.1"/>
    </source>
</evidence>
<dbReference type="KEGG" id="sgbi:P3F81_01010"/>
<dbReference type="Proteomes" id="UP001243623">
    <property type="component" value="Chromosome"/>
</dbReference>
<dbReference type="EMBL" id="CP120678">
    <property type="protein sequence ID" value="WIW71928.1"/>
    <property type="molecule type" value="Genomic_DNA"/>
</dbReference>
<dbReference type="InterPro" id="IPR014729">
    <property type="entry name" value="Rossmann-like_a/b/a_fold"/>
</dbReference>
<dbReference type="Pfam" id="PF00582">
    <property type="entry name" value="Usp"/>
    <property type="match status" value="1"/>
</dbReference>
<keyword evidence="4" id="KW-1185">Reference proteome</keyword>
<organism evidence="3 4">
    <name type="scientific">Selenobaculum gibii</name>
    <dbReference type="NCBI Taxonomy" id="3054208"/>
    <lineage>
        <taxon>Bacteria</taxon>
        <taxon>Bacillati</taxon>
        <taxon>Bacillota</taxon>
        <taxon>Negativicutes</taxon>
        <taxon>Selenomonadales</taxon>
        <taxon>Selenomonadaceae</taxon>
        <taxon>Selenobaculum</taxon>
    </lineage>
</organism>
<dbReference type="PRINTS" id="PR01438">
    <property type="entry name" value="UNVRSLSTRESS"/>
</dbReference>
<dbReference type="PANTHER" id="PTHR31964">
    <property type="entry name" value="ADENINE NUCLEOTIDE ALPHA HYDROLASES-LIKE SUPERFAMILY PROTEIN"/>
    <property type="match status" value="1"/>
</dbReference>
<accession>A0A9Y2ETB8</accession>
<evidence type="ECO:0000256" key="1">
    <source>
        <dbReference type="ARBA" id="ARBA00008791"/>
    </source>
</evidence>
<gene>
    <name evidence="3" type="ORF">P3F81_01010</name>
</gene>